<dbReference type="Proteomes" id="UP001549167">
    <property type="component" value="Unassembled WGS sequence"/>
</dbReference>
<organism evidence="6 7">
    <name type="scientific">Alkalibacillus flavidus</name>
    <dbReference type="NCBI Taxonomy" id="546021"/>
    <lineage>
        <taxon>Bacteria</taxon>
        <taxon>Bacillati</taxon>
        <taxon>Bacillota</taxon>
        <taxon>Bacilli</taxon>
        <taxon>Bacillales</taxon>
        <taxon>Bacillaceae</taxon>
        <taxon>Alkalibacillus</taxon>
    </lineage>
</organism>
<accession>A0ABV2KT29</accession>
<keyword evidence="7" id="KW-1185">Reference proteome</keyword>
<protein>
    <submittedName>
        <fullName evidence="6">Iron(III) transport system substrate-binding protein</fullName>
    </submittedName>
</protein>
<dbReference type="PANTHER" id="PTHR30006">
    <property type="entry name" value="THIAMINE-BINDING PERIPLASMIC PROTEIN-RELATED"/>
    <property type="match status" value="1"/>
</dbReference>
<evidence type="ECO:0000256" key="4">
    <source>
        <dbReference type="SAM" id="MobiDB-lite"/>
    </source>
</evidence>
<keyword evidence="2" id="KW-0406">Ion transport</keyword>
<dbReference type="InterPro" id="IPR026045">
    <property type="entry name" value="Ferric-bd"/>
</dbReference>
<dbReference type="EMBL" id="JBEPMX010000003">
    <property type="protein sequence ID" value="MET3682737.1"/>
    <property type="molecule type" value="Genomic_DNA"/>
</dbReference>
<proteinExistence type="inferred from homology"/>
<evidence type="ECO:0000313" key="6">
    <source>
        <dbReference type="EMBL" id="MET3682737.1"/>
    </source>
</evidence>
<feature type="signal peptide" evidence="5">
    <location>
        <begin position="1"/>
        <end position="22"/>
    </location>
</feature>
<keyword evidence="3 5" id="KW-0732">Signal</keyword>
<comment type="caution">
    <text evidence="6">The sequence shown here is derived from an EMBL/GenBank/DDBJ whole genome shotgun (WGS) entry which is preliminary data.</text>
</comment>
<dbReference type="SUPFAM" id="SSF53850">
    <property type="entry name" value="Periplasmic binding protein-like II"/>
    <property type="match status" value="1"/>
</dbReference>
<evidence type="ECO:0000256" key="1">
    <source>
        <dbReference type="ARBA" id="ARBA00008520"/>
    </source>
</evidence>
<evidence type="ECO:0000313" key="7">
    <source>
        <dbReference type="Proteomes" id="UP001549167"/>
    </source>
</evidence>
<sequence length="372" mass="40795">MFNKKTGILALLFALTALILVACGGEETDESQNDGSSEETANDESSNNEASGSEDAGEVNIYTSRHYDVDDEIYSAFTDETGIEVNVINGSADELIERMNREGEASEADIFFTADAGRLHRAKDQGLLQPIESDTINENVPENLRDRDNEWVGLTQRARIIAYHKERVDESDLSTYQALAEPEWEDRVLIRSSENIYNQSLLASFIELNGREDAKAWAEGIVNNLARSPQGGDRDQAKAVVAGEGDVAIMNTYYLGGMLNSDDEEEVEVAEQLGVFFPNQDSTGAHVNVSGAGLAANAPNEENAIALIEHLSSEDVQGQFASANYEYPVNPNVEPAETLQQWGDFETQDINLSTLGENNAEAVRIFNEVGWK</sequence>
<dbReference type="RefSeq" id="WP_354219352.1">
    <property type="nucleotide sequence ID" value="NZ_JBEPMX010000003.1"/>
</dbReference>
<keyword evidence="2" id="KW-0408">Iron</keyword>
<evidence type="ECO:0000256" key="2">
    <source>
        <dbReference type="ARBA" id="ARBA00022496"/>
    </source>
</evidence>
<feature type="region of interest" description="Disordered" evidence="4">
    <location>
        <begin position="27"/>
        <end position="59"/>
    </location>
</feature>
<evidence type="ECO:0000256" key="5">
    <source>
        <dbReference type="SAM" id="SignalP"/>
    </source>
</evidence>
<dbReference type="PROSITE" id="PS51257">
    <property type="entry name" value="PROKAR_LIPOPROTEIN"/>
    <property type="match status" value="1"/>
</dbReference>
<comment type="similarity">
    <text evidence="1">Belongs to the bacterial solute-binding protein 1 family.</text>
</comment>
<reference evidence="6 7" key="1">
    <citation type="submission" date="2024-06" db="EMBL/GenBank/DDBJ databases">
        <title>Genomic Encyclopedia of Type Strains, Phase IV (KMG-IV): sequencing the most valuable type-strain genomes for metagenomic binning, comparative biology and taxonomic classification.</title>
        <authorList>
            <person name="Goeker M."/>
        </authorList>
    </citation>
    <scope>NUCLEOTIDE SEQUENCE [LARGE SCALE GENOMIC DNA]</scope>
    <source>
        <strain evidence="6 7">DSM 23520</strain>
    </source>
</reference>
<dbReference type="Gene3D" id="3.40.190.10">
    <property type="entry name" value="Periplasmic binding protein-like II"/>
    <property type="match status" value="2"/>
</dbReference>
<feature type="chain" id="PRO_5045964432" evidence="5">
    <location>
        <begin position="23"/>
        <end position="372"/>
    </location>
</feature>
<keyword evidence="2" id="KW-0410">Iron transport</keyword>
<dbReference type="PANTHER" id="PTHR30006:SF15">
    <property type="entry name" value="IRON-UTILIZATION PERIPLASMIC PROTEIN"/>
    <property type="match status" value="1"/>
</dbReference>
<evidence type="ECO:0000256" key="3">
    <source>
        <dbReference type="ARBA" id="ARBA00022729"/>
    </source>
</evidence>
<dbReference type="PIRSF" id="PIRSF002825">
    <property type="entry name" value="CfbpA"/>
    <property type="match status" value="1"/>
</dbReference>
<gene>
    <name evidence="6" type="ORF">ABID56_000827</name>
</gene>
<keyword evidence="2" id="KW-0813">Transport</keyword>
<name>A0ABV2KT29_9BACI</name>
<dbReference type="CDD" id="cd13542">
    <property type="entry name" value="PBP2_FutA1_ilke"/>
    <property type="match status" value="1"/>
</dbReference>
<feature type="compositionally biased region" description="Acidic residues" evidence="4">
    <location>
        <begin position="27"/>
        <end position="42"/>
    </location>
</feature>
<dbReference type="Pfam" id="PF13343">
    <property type="entry name" value="SBP_bac_6"/>
    <property type="match status" value="1"/>
</dbReference>